<evidence type="ECO:0000256" key="3">
    <source>
        <dbReference type="ARBA" id="ARBA00022679"/>
    </source>
</evidence>
<dbReference type="InterPro" id="IPR002867">
    <property type="entry name" value="IBR_dom"/>
</dbReference>
<feature type="compositionally biased region" description="Polar residues" evidence="10">
    <location>
        <begin position="50"/>
        <end position="65"/>
    </location>
</feature>
<sequence length="760" mass="87433">MAQERDYPTGHLYPYNRFAYVIAEPSETFRRASTVSAADSRQSEDKEASNKGNESALPQDSQRVNLSKYGLPEALTKLVQPLPVTLDNVIKSSVENILSQVTAESEIHWRLQQEESWESEDHGEQSQEKGRGIDKGKGVDRIRVRSTTAEGSNSSSERFDARQVPTPPPSEETSSFPTTEKASPATESELEFAPETAAATSMDLTTANFGPRKNRPHTTNTSSSSPSNPRKWQLLRTVFRRLSDTDPYIGLLRHHSTGDLHHPDLRSRLQKTKQALHLSQENSECISCFDDFASRDLVKLRCHKYCKPCFRRLIANAVETEAQWPPKCCLDPIDHKTCLRHISGALSVKYMQRRLEYSTPIHARYYCPTPDCGLFVPADKPNTPYRRARCKSGHLTCMDCRQAAHDDAAQCVKNRDMELVQRLAAEEGWRRCHRCHTMIEHRTACRHITCRCGAEFCMVCGAVWWTCGCTEKQLEEIKQRALRNAERRREREERERRDVKELHAALELIARLDAETGEKLARTRTTTETRRKVQITRYYAELMAFLGEVNEFQRGVLDGQHERGRRELALQVQTAEEALNFKHGFRIAELQAASERKLDEKEKELWVEYKGGPSQEMSEDITDDRRAVTSPHSEASDEKKDSEADEHWLRYRDEQLKQFRWVVEDAQAIEEELMHAKTARILESFKVQQRELQVKINSELRWYELVVAERARLLEDLLIVELEDDIADDDDWRWDSIVVQEVGDPGPSRHRQSSNIKSAD</sequence>
<feature type="region of interest" description="Disordered" evidence="10">
    <location>
        <begin position="206"/>
        <end position="230"/>
    </location>
</feature>
<evidence type="ECO:0000313" key="12">
    <source>
        <dbReference type="EMBL" id="ROW11327.1"/>
    </source>
</evidence>
<reference evidence="12 13" key="1">
    <citation type="submission" date="2015-09" db="EMBL/GenBank/DDBJ databases">
        <title>Host preference determinants of Valsa canker pathogens revealed by comparative genomics.</title>
        <authorList>
            <person name="Yin Z."/>
            <person name="Huang L."/>
        </authorList>
    </citation>
    <scope>NUCLEOTIDE SEQUENCE [LARGE SCALE GENOMIC DNA]</scope>
    <source>
        <strain evidence="12 13">03-1</strain>
    </source>
</reference>
<dbReference type="GO" id="GO:0008270">
    <property type="term" value="F:zinc ion binding"/>
    <property type="evidence" value="ECO:0007669"/>
    <property type="project" value="UniProtKB-KW"/>
</dbReference>
<organism evidence="12 13">
    <name type="scientific">Cytospora schulzeri</name>
    <dbReference type="NCBI Taxonomy" id="448051"/>
    <lineage>
        <taxon>Eukaryota</taxon>
        <taxon>Fungi</taxon>
        <taxon>Dikarya</taxon>
        <taxon>Ascomycota</taxon>
        <taxon>Pezizomycotina</taxon>
        <taxon>Sordariomycetes</taxon>
        <taxon>Sordariomycetidae</taxon>
        <taxon>Diaporthales</taxon>
        <taxon>Cytosporaceae</taxon>
        <taxon>Cytospora</taxon>
    </lineage>
</organism>
<gene>
    <name evidence="12" type="ORF">VMCG_00884</name>
</gene>
<evidence type="ECO:0000256" key="2">
    <source>
        <dbReference type="ARBA" id="ARBA00012251"/>
    </source>
</evidence>
<keyword evidence="4" id="KW-0479">Metal-binding</keyword>
<dbReference type="InterPro" id="IPR044066">
    <property type="entry name" value="TRIAD_supradom"/>
</dbReference>
<dbReference type="Pfam" id="PF01485">
    <property type="entry name" value="IBR"/>
    <property type="match status" value="1"/>
</dbReference>
<feature type="compositionally biased region" description="Polar residues" evidence="10">
    <location>
        <begin position="145"/>
        <end position="156"/>
    </location>
</feature>
<dbReference type="STRING" id="356882.A0A423X6C7"/>
<proteinExistence type="predicted"/>
<dbReference type="InterPro" id="IPR031127">
    <property type="entry name" value="E3_UB_ligase_RBR"/>
</dbReference>
<dbReference type="PROSITE" id="PS51873">
    <property type="entry name" value="TRIAD"/>
    <property type="match status" value="1"/>
</dbReference>
<feature type="region of interest" description="Disordered" evidence="10">
    <location>
        <begin position="32"/>
        <end position="65"/>
    </location>
</feature>
<protein>
    <recommendedName>
        <fullName evidence="2">RBR-type E3 ubiquitin transferase</fullName>
        <ecNumber evidence="2">2.3.2.31</ecNumber>
    </recommendedName>
</protein>
<keyword evidence="7" id="KW-0833">Ubl conjugation pathway</keyword>
<dbReference type="GO" id="GO:0061630">
    <property type="term" value="F:ubiquitin protein ligase activity"/>
    <property type="evidence" value="ECO:0007669"/>
    <property type="project" value="UniProtKB-EC"/>
</dbReference>
<dbReference type="SUPFAM" id="SSF57850">
    <property type="entry name" value="RING/U-box"/>
    <property type="match status" value="1"/>
</dbReference>
<feature type="domain" description="RING-type" evidence="11">
    <location>
        <begin position="281"/>
        <end position="473"/>
    </location>
</feature>
<feature type="compositionally biased region" description="Basic and acidic residues" evidence="10">
    <location>
        <begin position="634"/>
        <end position="644"/>
    </location>
</feature>
<keyword evidence="8" id="KW-0862">Zinc</keyword>
<accession>A0A423X6C7</accession>
<keyword evidence="5" id="KW-0677">Repeat</keyword>
<evidence type="ECO:0000256" key="5">
    <source>
        <dbReference type="ARBA" id="ARBA00022737"/>
    </source>
</evidence>
<keyword evidence="9" id="KW-0175">Coiled coil</keyword>
<feature type="compositionally biased region" description="Low complexity" evidence="10">
    <location>
        <begin position="218"/>
        <end position="229"/>
    </location>
</feature>
<feature type="coiled-coil region" evidence="9">
    <location>
        <begin position="471"/>
        <end position="509"/>
    </location>
</feature>
<evidence type="ECO:0000256" key="1">
    <source>
        <dbReference type="ARBA" id="ARBA00001798"/>
    </source>
</evidence>
<dbReference type="Proteomes" id="UP000283895">
    <property type="component" value="Unassembled WGS sequence"/>
</dbReference>
<evidence type="ECO:0000256" key="6">
    <source>
        <dbReference type="ARBA" id="ARBA00022771"/>
    </source>
</evidence>
<dbReference type="CDD" id="cd22584">
    <property type="entry name" value="Rcat_RBR_unk"/>
    <property type="match status" value="1"/>
</dbReference>
<evidence type="ECO:0000256" key="8">
    <source>
        <dbReference type="ARBA" id="ARBA00022833"/>
    </source>
</evidence>
<feature type="compositionally biased region" description="Basic and acidic residues" evidence="10">
    <location>
        <begin position="113"/>
        <end position="143"/>
    </location>
</feature>
<dbReference type="EMBL" id="LKEA01000002">
    <property type="protein sequence ID" value="ROW11327.1"/>
    <property type="molecule type" value="Genomic_DNA"/>
</dbReference>
<name>A0A423X6C7_9PEZI</name>
<keyword evidence="13" id="KW-1185">Reference proteome</keyword>
<keyword evidence="3" id="KW-0808">Transferase</keyword>
<evidence type="ECO:0000256" key="9">
    <source>
        <dbReference type="SAM" id="Coils"/>
    </source>
</evidence>
<dbReference type="EC" id="2.3.2.31" evidence="2"/>
<dbReference type="OrthoDB" id="9977870at2759"/>
<feature type="region of interest" description="Disordered" evidence="10">
    <location>
        <begin position="113"/>
        <end position="193"/>
    </location>
</feature>
<comment type="caution">
    <text evidence="12">The sequence shown here is derived from an EMBL/GenBank/DDBJ whole genome shotgun (WGS) entry which is preliminary data.</text>
</comment>
<dbReference type="GO" id="GO:0016567">
    <property type="term" value="P:protein ubiquitination"/>
    <property type="evidence" value="ECO:0007669"/>
    <property type="project" value="InterPro"/>
</dbReference>
<feature type="region of interest" description="Disordered" evidence="10">
    <location>
        <begin position="612"/>
        <end position="644"/>
    </location>
</feature>
<dbReference type="CDD" id="cd20335">
    <property type="entry name" value="BRcat_RBR"/>
    <property type="match status" value="1"/>
</dbReference>
<comment type="catalytic activity">
    <reaction evidence="1">
        <text>[E2 ubiquitin-conjugating enzyme]-S-ubiquitinyl-L-cysteine + [acceptor protein]-L-lysine = [E2 ubiquitin-conjugating enzyme]-L-cysteine + [acceptor protein]-N(6)-ubiquitinyl-L-lysine.</text>
        <dbReference type="EC" id="2.3.2.31"/>
    </reaction>
</comment>
<dbReference type="Gene3D" id="1.20.120.1750">
    <property type="match status" value="1"/>
</dbReference>
<dbReference type="AlphaFoldDB" id="A0A423X6C7"/>
<evidence type="ECO:0000256" key="10">
    <source>
        <dbReference type="SAM" id="MobiDB-lite"/>
    </source>
</evidence>
<dbReference type="PANTHER" id="PTHR11685">
    <property type="entry name" value="RBR FAMILY RING FINGER AND IBR DOMAIN-CONTAINING"/>
    <property type="match status" value="1"/>
</dbReference>
<evidence type="ECO:0000256" key="7">
    <source>
        <dbReference type="ARBA" id="ARBA00022786"/>
    </source>
</evidence>
<feature type="compositionally biased region" description="Low complexity" evidence="10">
    <location>
        <begin position="171"/>
        <end position="180"/>
    </location>
</feature>
<evidence type="ECO:0000259" key="11">
    <source>
        <dbReference type="PROSITE" id="PS51873"/>
    </source>
</evidence>
<keyword evidence="6" id="KW-0863">Zinc-finger</keyword>
<evidence type="ECO:0000256" key="4">
    <source>
        <dbReference type="ARBA" id="ARBA00022723"/>
    </source>
</evidence>
<evidence type="ECO:0000313" key="13">
    <source>
        <dbReference type="Proteomes" id="UP000283895"/>
    </source>
</evidence>